<evidence type="ECO:0008006" key="4">
    <source>
        <dbReference type="Google" id="ProtNLM"/>
    </source>
</evidence>
<keyword evidence="1" id="KW-0732">Signal</keyword>
<dbReference type="InterPro" id="IPR009003">
    <property type="entry name" value="Peptidase_S1_PA"/>
</dbReference>
<evidence type="ECO:0000313" key="3">
    <source>
        <dbReference type="Proteomes" id="UP000240996"/>
    </source>
</evidence>
<keyword evidence="3" id="KW-1185">Reference proteome</keyword>
<accession>A0A2T4YVG7</accession>
<feature type="signal peptide" evidence="1">
    <location>
        <begin position="1"/>
        <end position="26"/>
    </location>
</feature>
<comment type="caution">
    <text evidence="2">The sequence shown here is derived from an EMBL/GenBank/DDBJ whole genome shotgun (WGS) entry which is preliminary data.</text>
</comment>
<dbReference type="InterPro" id="IPR043504">
    <property type="entry name" value="Peptidase_S1_PA_chymotrypsin"/>
</dbReference>
<feature type="chain" id="PRO_5015598555" description="Trypsin" evidence="1">
    <location>
        <begin position="27"/>
        <end position="468"/>
    </location>
</feature>
<protein>
    <recommendedName>
        <fullName evidence="4">Trypsin</fullName>
    </recommendedName>
</protein>
<reference evidence="2 3" key="1">
    <citation type="submission" date="2018-04" db="EMBL/GenBank/DDBJ databases">
        <title>Genomic Encyclopedia of Type Strains, Phase III (KMG-III): the genomes of soil and plant-associated and newly described type strains.</title>
        <authorList>
            <person name="Whitman W."/>
        </authorList>
    </citation>
    <scope>NUCLEOTIDE SEQUENCE [LARGE SCALE GENOMIC DNA]</scope>
    <source>
        <strain evidence="2 3">NW12</strain>
    </source>
</reference>
<name>A0A2T4YVG7_9SPHN</name>
<dbReference type="Gene3D" id="2.40.10.10">
    <property type="entry name" value="Trypsin-like serine proteases"/>
    <property type="match status" value="2"/>
</dbReference>
<dbReference type="RefSeq" id="WP_244180443.1">
    <property type="nucleotide sequence ID" value="NZ_PZZN01000001.1"/>
</dbReference>
<dbReference type="AlphaFoldDB" id="A0A2T4YVG7"/>
<dbReference type="EMBL" id="PZZN01000001">
    <property type="protein sequence ID" value="PTM47807.1"/>
    <property type="molecule type" value="Genomic_DNA"/>
</dbReference>
<evidence type="ECO:0000313" key="2">
    <source>
        <dbReference type="EMBL" id="PTM47807.1"/>
    </source>
</evidence>
<proteinExistence type="predicted"/>
<dbReference type="Proteomes" id="UP000240996">
    <property type="component" value="Unassembled WGS sequence"/>
</dbReference>
<dbReference type="SUPFAM" id="SSF50494">
    <property type="entry name" value="Trypsin-like serine proteases"/>
    <property type="match status" value="1"/>
</dbReference>
<organism evidence="2 3">
    <name type="scientific">Sphingomonas aerolata</name>
    <dbReference type="NCBI Taxonomy" id="185951"/>
    <lineage>
        <taxon>Bacteria</taxon>
        <taxon>Pseudomonadati</taxon>
        <taxon>Pseudomonadota</taxon>
        <taxon>Alphaproteobacteria</taxon>
        <taxon>Sphingomonadales</taxon>
        <taxon>Sphingomonadaceae</taxon>
        <taxon>Sphingomonas</taxon>
    </lineage>
</organism>
<sequence length="468" mass="48821">MTVRWMQAGLVGALVAGLGFATPAGAAQTSVAPSVPSPIASVSTPVPVPVDALQLQLPVDAAMQDAAEYARRFGVPLDVALHRMRAQAATIPVTDALRREFADRLAGIAVEHDPAYRIVVLLTGTDPVADRVVEAGGMSVPLVFRTGAAATLDRILGQIRTFQAAIRAALPHPPGIGADQRTGTLVVMVATADLALDRDGALTAKFADMTGVPVRIEASDRPMLPMALQTSVTATPGATVPGIPVATIPPVDAVTVMPDVAGGGRVVGTVDGRRYICTTGFVVTDGVADAIATAAHCPDTLDYVGRPPAGTERRAIALPYVGQWGWGYQDVQINRAPALPATAPRLPAFFADTAKTRLRTVATWRNRTSTRAGDFVCHRGERTGYSCAPVAMVDFAPAGDLCGGACLPTWVAVEGPTCKSGDSGAPVFEGQVALGLVKGGTYRADGSCLFYYYMSTDYLPPGWTLAYR</sequence>
<evidence type="ECO:0000256" key="1">
    <source>
        <dbReference type="SAM" id="SignalP"/>
    </source>
</evidence>
<gene>
    <name evidence="2" type="ORF">C8J24_1210</name>
</gene>